<dbReference type="Gene3D" id="2.60.40.790">
    <property type="match status" value="1"/>
</dbReference>
<comment type="caution">
    <text evidence="6">The sequence shown here is derived from an EMBL/GenBank/DDBJ whole genome shotgun (WGS) entry which is preliminary data.</text>
</comment>
<reference evidence="6 7" key="1">
    <citation type="journal article" date="2018" name="Plant J.">
        <title>Genome sequences of Chlorella sorokiniana UTEX 1602 and Micractinium conductrix SAG 241.80: implications to maltose excretion by a green alga.</title>
        <authorList>
            <person name="Arriola M.B."/>
            <person name="Velmurugan N."/>
            <person name="Zhang Y."/>
            <person name="Plunkett M.H."/>
            <person name="Hondzo H."/>
            <person name="Barney B.M."/>
        </authorList>
    </citation>
    <scope>NUCLEOTIDE SEQUENCE [LARGE SCALE GENOMIC DNA]</scope>
    <source>
        <strain evidence="7">UTEX 1602</strain>
    </source>
</reference>
<dbReference type="InterPro" id="IPR008978">
    <property type="entry name" value="HSP20-like_chaperone"/>
</dbReference>
<evidence type="ECO:0000313" key="7">
    <source>
        <dbReference type="Proteomes" id="UP000239899"/>
    </source>
</evidence>
<dbReference type="EMBL" id="LHPG02000009">
    <property type="protein sequence ID" value="PRW56154.1"/>
    <property type="molecule type" value="Genomic_DNA"/>
</dbReference>
<evidence type="ECO:0000256" key="2">
    <source>
        <dbReference type="PROSITE-ProRule" id="PRU00285"/>
    </source>
</evidence>
<accession>A0A2P6TQ54</accession>
<dbReference type="InterPro" id="IPR002068">
    <property type="entry name" value="A-crystallin/Hsp20_dom"/>
</dbReference>
<evidence type="ECO:0000256" key="1">
    <source>
        <dbReference type="ARBA" id="ARBA00023016"/>
    </source>
</evidence>
<evidence type="ECO:0000259" key="5">
    <source>
        <dbReference type="PROSITE" id="PS01031"/>
    </source>
</evidence>
<comment type="similarity">
    <text evidence="2 3">Belongs to the small heat shock protein (HSP20) family.</text>
</comment>
<keyword evidence="7" id="KW-1185">Reference proteome</keyword>
<protein>
    <submittedName>
        <fullName evidence="6">KDa class I heat shock-like</fullName>
    </submittedName>
</protein>
<proteinExistence type="inferred from homology"/>
<dbReference type="PROSITE" id="PS01031">
    <property type="entry name" value="SHSP"/>
    <property type="match status" value="1"/>
</dbReference>
<name>A0A2P6TQ54_CHLSO</name>
<evidence type="ECO:0000256" key="3">
    <source>
        <dbReference type="RuleBase" id="RU003616"/>
    </source>
</evidence>
<evidence type="ECO:0000313" key="6">
    <source>
        <dbReference type="EMBL" id="PRW56154.1"/>
    </source>
</evidence>
<evidence type="ECO:0000256" key="4">
    <source>
        <dbReference type="SAM" id="MobiDB-lite"/>
    </source>
</evidence>
<dbReference type="OrthoDB" id="1245404at2759"/>
<dbReference type="Pfam" id="PF00011">
    <property type="entry name" value="HSP20"/>
    <property type="match status" value="1"/>
</dbReference>
<dbReference type="Proteomes" id="UP000239899">
    <property type="component" value="Unassembled WGS sequence"/>
</dbReference>
<dbReference type="SUPFAM" id="SSF49764">
    <property type="entry name" value="HSP20-like chaperones"/>
    <property type="match status" value="1"/>
</dbReference>
<keyword evidence="1" id="KW-0346">Stress response</keyword>
<dbReference type="STRING" id="3076.A0A2P6TQ54"/>
<dbReference type="AlphaFoldDB" id="A0A2P6TQ54"/>
<dbReference type="PANTHER" id="PTHR11527">
    <property type="entry name" value="HEAT-SHOCK PROTEIN 20 FAMILY MEMBER"/>
    <property type="match status" value="1"/>
</dbReference>
<feature type="domain" description="SHSP" evidence="5">
    <location>
        <begin position="122"/>
        <end position="242"/>
    </location>
</feature>
<dbReference type="InterPro" id="IPR031107">
    <property type="entry name" value="Small_HSP"/>
</dbReference>
<sequence>MPPPAGTAGGRCAIGSLWRICTRFDPFYGLPGGLDPYALSSLLGGYGYGAPAYGAPGYGAPPPPAFLDPFWVPGAGGVTRRRLNVPIEGEGGGAAGTGAGAAAGSEAGKGAGAEAGAGAGGEAGVGAGAGAGQEGQREKEYIVRADMPGAKKSEIHVEVHDGNVLRFGHVPGSERQKEDEEEEGVYHRAERVTTFRNRNLRMPEDADMSGDLQAKYEDGVLHVTIPKKEGRQPTGGRAIEVA</sequence>
<gene>
    <name evidence="6" type="ORF">C2E21_5158</name>
</gene>
<organism evidence="6 7">
    <name type="scientific">Chlorella sorokiniana</name>
    <name type="common">Freshwater green alga</name>
    <dbReference type="NCBI Taxonomy" id="3076"/>
    <lineage>
        <taxon>Eukaryota</taxon>
        <taxon>Viridiplantae</taxon>
        <taxon>Chlorophyta</taxon>
        <taxon>core chlorophytes</taxon>
        <taxon>Trebouxiophyceae</taxon>
        <taxon>Chlorellales</taxon>
        <taxon>Chlorellaceae</taxon>
        <taxon>Chlorella clade</taxon>
        <taxon>Chlorella</taxon>
    </lineage>
</organism>
<feature type="region of interest" description="Disordered" evidence="4">
    <location>
        <begin position="89"/>
        <end position="119"/>
    </location>
</feature>